<organism evidence="8 9">
    <name type="scientific">Bartonella ancashensis</name>
    <dbReference type="NCBI Taxonomy" id="1318743"/>
    <lineage>
        <taxon>Bacteria</taxon>
        <taxon>Pseudomonadati</taxon>
        <taxon>Pseudomonadota</taxon>
        <taxon>Alphaproteobacteria</taxon>
        <taxon>Hyphomicrobiales</taxon>
        <taxon>Bartonellaceae</taxon>
        <taxon>Bartonella</taxon>
    </lineage>
</organism>
<keyword evidence="7" id="KW-0472">Membrane</keyword>
<name>A0A0M4M6T9_9HYPH</name>
<proteinExistence type="predicted"/>
<dbReference type="Pfam" id="PF02416">
    <property type="entry name" value="TatA_B_E"/>
    <property type="match status" value="1"/>
</dbReference>
<evidence type="ECO:0000256" key="1">
    <source>
        <dbReference type="ARBA" id="ARBA00004167"/>
    </source>
</evidence>
<dbReference type="RefSeq" id="WP_053944425.1">
    <property type="nucleotide sequence ID" value="NZ_CP010401.1"/>
</dbReference>
<dbReference type="PATRIC" id="fig|1318743.3.peg.1157"/>
<keyword evidence="6" id="KW-0811">Translocation</keyword>
<protein>
    <submittedName>
        <fullName evidence="8">Twin-arginine translocation protein TatB</fullName>
    </submittedName>
</protein>
<evidence type="ECO:0000256" key="2">
    <source>
        <dbReference type="ARBA" id="ARBA00022448"/>
    </source>
</evidence>
<keyword evidence="2" id="KW-0813">Transport</keyword>
<accession>A0A0M4M6T9</accession>
<evidence type="ECO:0000256" key="3">
    <source>
        <dbReference type="ARBA" id="ARBA00022692"/>
    </source>
</evidence>
<sequence length="140" mass="15837">MFGINGAEFLIILLVFVVVVEPKDLPKMLKAIVKMKEYLRSVISEFRYQLDDAIKEVDLDNLQEIPRNIDKLSSQKKSKKVPNPIQDVTEGFHDPLVTDVTAPTEENEKVRRNINNILNKNLAAFNDLPSDGITCAISKN</sequence>
<dbReference type="KEGG" id="banc:PU02_1140"/>
<dbReference type="Proteomes" id="UP000057213">
    <property type="component" value="Chromosome"/>
</dbReference>
<gene>
    <name evidence="8" type="ORF">PU02_1140</name>
</gene>
<keyword evidence="4" id="KW-0653">Protein transport</keyword>
<reference evidence="8 9" key="1">
    <citation type="journal article" date="2015" name="Genome Announc.">
        <title>Complete Genome Sequence of Bartonella ancashensis Strain 20.00, Isolated from the Blood of a Patient with Verruga Peruana.</title>
        <authorList>
            <person name="Hang J."/>
            <person name="Mullins K.E."/>
            <person name="Clifford R.J."/>
            <person name="Onmus-Leone F."/>
            <person name="Yang Y."/>
            <person name="Jiang J."/>
            <person name="Leguia M."/>
            <person name="Kasper M.R."/>
            <person name="Maguina C."/>
            <person name="Lesho E.P."/>
            <person name="Jarman R.G."/>
            <person name="Richards A.L."/>
            <person name="Blazes D."/>
        </authorList>
    </citation>
    <scope>NUCLEOTIDE SEQUENCE [LARGE SCALE GENOMIC DNA]</scope>
    <source>
        <strain evidence="8 9">20.00</strain>
    </source>
</reference>
<keyword evidence="9" id="KW-1185">Reference proteome</keyword>
<evidence type="ECO:0000313" key="9">
    <source>
        <dbReference type="Proteomes" id="UP000057213"/>
    </source>
</evidence>
<dbReference type="EMBL" id="CP010401">
    <property type="protein sequence ID" value="ALE03954.1"/>
    <property type="molecule type" value="Genomic_DNA"/>
</dbReference>
<dbReference type="STRING" id="1318743.PU02_1140"/>
<keyword evidence="5" id="KW-1133">Transmembrane helix</keyword>
<dbReference type="OrthoDB" id="7206969at2"/>
<evidence type="ECO:0000256" key="6">
    <source>
        <dbReference type="ARBA" id="ARBA00023010"/>
    </source>
</evidence>
<dbReference type="Gene3D" id="1.20.5.3310">
    <property type="match status" value="1"/>
</dbReference>
<evidence type="ECO:0000256" key="5">
    <source>
        <dbReference type="ARBA" id="ARBA00022989"/>
    </source>
</evidence>
<dbReference type="InterPro" id="IPR003369">
    <property type="entry name" value="TatA/B/E"/>
</dbReference>
<evidence type="ECO:0000313" key="8">
    <source>
        <dbReference type="EMBL" id="ALE03954.1"/>
    </source>
</evidence>
<dbReference type="AlphaFoldDB" id="A0A0M4M6T9"/>
<keyword evidence="3" id="KW-0812">Transmembrane</keyword>
<evidence type="ECO:0000256" key="4">
    <source>
        <dbReference type="ARBA" id="ARBA00022927"/>
    </source>
</evidence>
<evidence type="ECO:0000256" key="7">
    <source>
        <dbReference type="ARBA" id="ARBA00023136"/>
    </source>
</evidence>
<comment type="subcellular location">
    <subcellularLocation>
        <location evidence="1">Membrane</location>
        <topology evidence="1">Single-pass membrane protein</topology>
    </subcellularLocation>
</comment>